<dbReference type="PROSITE" id="PS51257">
    <property type="entry name" value="PROKAR_LIPOPROTEIN"/>
    <property type="match status" value="1"/>
</dbReference>
<dbReference type="EMBL" id="NISI01000020">
    <property type="protein sequence ID" value="OWQ98599.1"/>
    <property type="molecule type" value="Genomic_DNA"/>
</dbReference>
<dbReference type="SUPFAM" id="SSF158855">
    <property type="entry name" value="Lipase chaperone-like"/>
    <property type="match status" value="1"/>
</dbReference>
<proteinExistence type="predicted"/>
<keyword evidence="2" id="KW-0732">Signal</keyword>
<dbReference type="OrthoDB" id="9151601at2"/>
<evidence type="ECO:0000313" key="4">
    <source>
        <dbReference type="Proteomes" id="UP000197446"/>
    </source>
</evidence>
<gene>
    <name evidence="3" type="ORF">CDO81_26160</name>
</gene>
<organism evidence="3 4">
    <name type="scientific">Roseateles puraquae</name>
    <dbReference type="NCBI Taxonomy" id="431059"/>
    <lineage>
        <taxon>Bacteria</taxon>
        <taxon>Pseudomonadati</taxon>
        <taxon>Pseudomonadota</taxon>
        <taxon>Betaproteobacteria</taxon>
        <taxon>Burkholderiales</taxon>
        <taxon>Sphaerotilaceae</taxon>
        <taxon>Roseateles</taxon>
    </lineage>
</organism>
<evidence type="ECO:0000256" key="1">
    <source>
        <dbReference type="SAM" id="MobiDB-lite"/>
    </source>
</evidence>
<feature type="chain" id="PRO_5012580891" evidence="2">
    <location>
        <begin position="19"/>
        <end position="292"/>
    </location>
</feature>
<sequence>MKRAAGLAVAVATALGIAAGCVGWQPAARSGDGAAAAPVGPAMAPAASGADVAQVDPTPAARGTPASAAQAQPASLRDTEADGAWRADAQGHLVVDRALRRRFDYALSAIGEWSAEMISTQLLDSARRELPAGAALELQALWQRYVELQRYGWQRAVRPADPSSWRPALEERQSVRRQLLGVAAADAFFGDEEQLLWRQVLALESGQTAPQEAAPAVPEHPQAVQRVAEVEAAWADWEQRLAAARRELQRLRAAPELSGPQRDEAMSRWLAGHFSPGEQRRAQALLGLAGQP</sequence>
<feature type="region of interest" description="Disordered" evidence="1">
    <location>
        <begin position="252"/>
        <end position="275"/>
    </location>
</feature>
<accession>A0A254N7L7</accession>
<evidence type="ECO:0000256" key="2">
    <source>
        <dbReference type="SAM" id="SignalP"/>
    </source>
</evidence>
<keyword evidence="4" id="KW-1185">Reference proteome</keyword>
<feature type="signal peptide" evidence="2">
    <location>
        <begin position="1"/>
        <end position="18"/>
    </location>
</feature>
<comment type="caution">
    <text evidence="3">The sequence shown here is derived from an EMBL/GenBank/DDBJ whole genome shotgun (WGS) entry which is preliminary data.</text>
</comment>
<name>A0A254N7L7_9BURK</name>
<reference evidence="3 4" key="1">
    <citation type="journal article" date="2007" name="Int. J. Syst. Evol. Microbiol.">
        <title>Description of Pelomonas aquatica sp. nov. and Pelomonas puraquae sp. nov., isolated from industrial and haemodialysis water.</title>
        <authorList>
            <person name="Gomila M."/>
            <person name="Bowien B."/>
            <person name="Falsen E."/>
            <person name="Moore E.R."/>
            <person name="Lalucat J."/>
        </authorList>
    </citation>
    <scope>NUCLEOTIDE SEQUENCE [LARGE SCALE GENOMIC DNA]</scope>
    <source>
        <strain evidence="3 4">CCUG 52769</strain>
    </source>
</reference>
<evidence type="ECO:0000313" key="3">
    <source>
        <dbReference type="EMBL" id="OWQ98599.1"/>
    </source>
</evidence>
<feature type="compositionally biased region" description="Low complexity" evidence="1">
    <location>
        <begin position="65"/>
        <end position="75"/>
    </location>
</feature>
<dbReference type="RefSeq" id="WP_088486211.1">
    <property type="nucleotide sequence ID" value="NZ_NISI01000020.1"/>
</dbReference>
<dbReference type="Proteomes" id="UP000197446">
    <property type="component" value="Unassembled WGS sequence"/>
</dbReference>
<dbReference type="AlphaFoldDB" id="A0A254N7L7"/>
<feature type="region of interest" description="Disordered" evidence="1">
    <location>
        <begin position="48"/>
        <end position="81"/>
    </location>
</feature>
<protein>
    <submittedName>
        <fullName evidence="3">Lipase chaperone</fullName>
    </submittedName>
</protein>